<sequence>MSKTHTAIATLSPGHFDAIQVPTRTPGPEEVLIKVEYASMIAFDTYINDLGYNIVPVYPMIFGFNGAGTVVEVGSEVGDLKVGDRVAAFTLGSSERKAMQEYTVQPRYTCTKIPDTLPLSAAATIPDNFATAYNVLFNPIYLGLPTPSSLPASTPPSLADKPIFIYGAGSTTGQYTIQLLHASGYTNVLVTASPTHHPFLRSIGATHTFDYRSPNLAKEIAEVLSSPTNPDGKVDLALDCVSALGTIARVAKVVSSEGKVALLMPIKDGDSVREDTLLKELPEDRNPLPKGTQHVYVRTFLYEQNEYLRENLMPKILPPLLEAGIIQPNKVRLLDELVGMLKERVAAGLDLLRNNLVSGEKVIVKIGGGAN</sequence>
<dbReference type="PANTHER" id="PTHR45348:SF3">
    <property type="entry name" value="ENOYL REDUCTASE (ER) DOMAIN-CONTAINING PROTEIN"/>
    <property type="match status" value="1"/>
</dbReference>
<dbReference type="EMBL" id="JAACJM010000114">
    <property type="protein sequence ID" value="KAF5345133.1"/>
    <property type="molecule type" value="Genomic_DNA"/>
</dbReference>
<dbReference type="Pfam" id="PF08240">
    <property type="entry name" value="ADH_N"/>
    <property type="match status" value="1"/>
</dbReference>
<dbReference type="InterPro" id="IPR013149">
    <property type="entry name" value="ADH-like_C"/>
</dbReference>
<dbReference type="InterPro" id="IPR013154">
    <property type="entry name" value="ADH-like_N"/>
</dbReference>
<dbReference type="InterPro" id="IPR036291">
    <property type="entry name" value="NAD(P)-bd_dom_sf"/>
</dbReference>
<accession>A0A8H5FQN2</accession>
<gene>
    <name evidence="2" type="ORF">D9758_009676</name>
</gene>
<dbReference type="InterPro" id="IPR020843">
    <property type="entry name" value="ER"/>
</dbReference>
<dbReference type="AlphaFoldDB" id="A0A8H5FQN2"/>
<dbReference type="SMART" id="SM00829">
    <property type="entry name" value="PKS_ER"/>
    <property type="match status" value="1"/>
</dbReference>
<reference evidence="2 3" key="1">
    <citation type="journal article" date="2020" name="ISME J.">
        <title>Uncovering the hidden diversity of litter-decomposition mechanisms in mushroom-forming fungi.</title>
        <authorList>
            <person name="Floudas D."/>
            <person name="Bentzer J."/>
            <person name="Ahren D."/>
            <person name="Johansson T."/>
            <person name="Persson P."/>
            <person name="Tunlid A."/>
        </authorList>
    </citation>
    <scope>NUCLEOTIDE SEQUENCE [LARGE SCALE GENOMIC DNA]</scope>
    <source>
        <strain evidence="2 3">CBS 291.85</strain>
    </source>
</reference>
<dbReference type="SUPFAM" id="SSF51735">
    <property type="entry name" value="NAD(P)-binding Rossmann-fold domains"/>
    <property type="match status" value="1"/>
</dbReference>
<dbReference type="OrthoDB" id="9992527at2759"/>
<proteinExistence type="predicted"/>
<evidence type="ECO:0000259" key="1">
    <source>
        <dbReference type="SMART" id="SM00829"/>
    </source>
</evidence>
<dbReference type="Gene3D" id="3.40.50.720">
    <property type="entry name" value="NAD(P)-binding Rossmann-like Domain"/>
    <property type="match status" value="1"/>
</dbReference>
<dbReference type="Pfam" id="PF00107">
    <property type="entry name" value="ADH_zinc_N"/>
    <property type="match status" value="1"/>
</dbReference>
<dbReference type="PANTHER" id="PTHR45348">
    <property type="entry name" value="HYPOTHETICAL OXIDOREDUCTASE (EUROFUNG)"/>
    <property type="match status" value="1"/>
</dbReference>
<evidence type="ECO:0000313" key="2">
    <source>
        <dbReference type="EMBL" id="KAF5345133.1"/>
    </source>
</evidence>
<protein>
    <recommendedName>
        <fullName evidence="1">Enoyl reductase (ER) domain-containing protein</fullName>
    </recommendedName>
</protein>
<dbReference type="InterPro" id="IPR047122">
    <property type="entry name" value="Trans-enoyl_RdTase-like"/>
</dbReference>
<comment type="caution">
    <text evidence="2">The sequence shown here is derived from an EMBL/GenBank/DDBJ whole genome shotgun (WGS) entry which is preliminary data.</text>
</comment>
<dbReference type="CDD" id="cd08249">
    <property type="entry name" value="enoyl_reductase_like"/>
    <property type="match status" value="1"/>
</dbReference>
<dbReference type="InterPro" id="IPR011032">
    <property type="entry name" value="GroES-like_sf"/>
</dbReference>
<feature type="domain" description="Enoyl reductase (ER)" evidence="1">
    <location>
        <begin position="14"/>
        <end position="364"/>
    </location>
</feature>
<dbReference type="SUPFAM" id="SSF50129">
    <property type="entry name" value="GroES-like"/>
    <property type="match status" value="1"/>
</dbReference>
<dbReference type="GO" id="GO:0016651">
    <property type="term" value="F:oxidoreductase activity, acting on NAD(P)H"/>
    <property type="evidence" value="ECO:0007669"/>
    <property type="project" value="InterPro"/>
</dbReference>
<dbReference type="Proteomes" id="UP000559256">
    <property type="component" value="Unassembled WGS sequence"/>
</dbReference>
<evidence type="ECO:0000313" key="3">
    <source>
        <dbReference type="Proteomes" id="UP000559256"/>
    </source>
</evidence>
<keyword evidence="3" id="KW-1185">Reference proteome</keyword>
<name>A0A8H5FQN2_9AGAR</name>
<organism evidence="2 3">
    <name type="scientific">Tetrapyrgos nigripes</name>
    <dbReference type="NCBI Taxonomy" id="182062"/>
    <lineage>
        <taxon>Eukaryota</taxon>
        <taxon>Fungi</taxon>
        <taxon>Dikarya</taxon>
        <taxon>Basidiomycota</taxon>
        <taxon>Agaricomycotina</taxon>
        <taxon>Agaricomycetes</taxon>
        <taxon>Agaricomycetidae</taxon>
        <taxon>Agaricales</taxon>
        <taxon>Marasmiineae</taxon>
        <taxon>Marasmiaceae</taxon>
        <taxon>Tetrapyrgos</taxon>
    </lineage>
</organism>
<dbReference type="Gene3D" id="3.90.180.10">
    <property type="entry name" value="Medium-chain alcohol dehydrogenases, catalytic domain"/>
    <property type="match status" value="1"/>
</dbReference>